<dbReference type="SUPFAM" id="SSF90229">
    <property type="entry name" value="CCCH zinc finger"/>
    <property type="match status" value="1"/>
</dbReference>
<dbReference type="PROSITE" id="PS50103">
    <property type="entry name" value="ZF_C3H1"/>
    <property type="match status" value="1"/>
</dbReference>
<sequence length="296" mass="31563">MERYFMVGLSGDDDTSESGGAAASNLWLDSLSVRRGRFSSPSPTAAFLAPGSGDGSGDLDPGVLRYADRASASPFLSLHLDLLVVVDLGRFLRFSSAEEAAAAPPSPIVVSAAIGAGDREREEPGSSRPGRSLAPDFASPGSSSSLYKTEICRTWENAGTCRYGSKCQFAHGKEELRVIRPMKLKPEISPSRRFRRARPPIPVPPTGATDGPAPPGSATFSPKQTDEHSLPPASKPDILTSKAESSLAPTPHTSLPPPDSTFAWPPSEEEDEYITRVLYGPSSRRRLPVFADICPE</sequence>
<protein>
    <recommendedName>
        <fullName evidence="8">C3H1-type domain-containing protein</fullName>
    </recommendedName>
</protein>
<evidence type="ECO:0000313" key="9">
    <source>
        <dbReference type="EMBL" id="CAD1845543.1"/>
    </source>
</evidence>
<keyword evidence="5" id="KW-0238">DNA-binding</keyword>
<feature type="compositionally biased region" description="Polar residues" evidence="7">
    <location>
        <begin position="242"/>
        <end position="253"/>
    </location>
</feature>
<dbReference type="PANTHER" id="PTHR12547:SF18">
    <property type="entry name" value="PROTEIN TIS11"/>
    <property type="match status" value="1"/>
</dbReference>
<dbReference type="GO" id="GO:0003729">
    <property type="term" value="F:mRNA binding"/>
    <property type="evidence" value="ECO:0007669"/>
    <property type="project" value="InterPro"/>
</dbReference>
<dbReference type="PANTHER" id="PTHR12547">
    <property type="entry name" value="CCCH ZINC FINGER/TIS11-RELATED"/>
    <property type="match status" value="1"/>
</dbReference>
<dbReference type="InterPro" id="IPR000571">
    <property type="entry name" value="Znf_CCCH"/>
</dbReference>
<feature type="domain" description="C3H1-type" evidence="8">
    <location>
        <begin position="146"/>
        <end position="174"/>
    </location>
</feature>
<keyword evidence="3 6" id="KW-0863">Zinc-finger</keyword>
<reference evidence="9" key="1">
    <citation type="submission" date="2020-07" db="EMBL/GenBank/DDBJ databases">
        <authorList>
            <person name="Lin J."/>
        </authorList>
    </citation>
    <scope>NUCLEOTIDE SEQUENCE</scope>
</reference>
<dbReference type="InterPro" id="IPR045877">
    <property type="entry name" value="ZFP36-like"/>
</dbReference>
<dbReference type="GO" id="GO:0003677">
    <property type="term" value="F:DNA binding"/>
    <property type="evidence" value="ECO:0007669"/>
    <property type="project" value="UniProtKB-KW"/>
</dbReference>
<evidence type="ECO:0000256" key="6">
    <source>
        <dbReference type="PROSITE-ProRule" id="PRU00723"/>
    </source>
</evidence>
<keyword evidence="2" id="KW-0677">Repeat</keyword>
<dbReference type="SMART" id="SM00356">
    <property type="entry name" value="ZnF_C3H1"/>
    <property type="match status" value="1"/>
</dbReference>
<dbReference type="Gene3D" id="4.10.1000.10">
    <property type="entry name" value="Zinc finger, CCCH-type"/>
    <property type="match status" value="1"/>
</dbReference>
<proteinExistence type="predicted"/>
<feature type="zinc finger region" description="C3H1-type" evidence="6">
    <location>
        <begin position="146"/>
        <end position="174"/>
    </location>
</feature>
<feature type="region of interest" description="Disordered" evidence="7">
    <location>
        <begin position="117"/>
        <end position="144"/>
    </location>
</feature>
<evidence type="ECO:0000259" key="8">
    <source>
        <dbReference type="PROSITE" id="PS50103"/>
    </source>
</evidence>
<dbReference type="Pfam" id="PF00642">
    <property type="entry name" value="zf-CCCH"/>
    <property type="match status" value="1"/>
</dbReference>
<organism evidence="9">
    <name type="scientific">Ananas comosus var. bracteatus</name>
    <name type="common">red pineapple</name>
    <dbReference type="NCBI Taxonomy" id="296719"/>
    <lineage>
        <taxon>Eukaryota</taxon>
        <taxon>Viridiplantae</taxon>
        <taxon>Streptophyta</taxon>
        <taxon>Embryophyta</taxon>
        <taxon>Tracheophyta</taxon>
        <taxon>Spermatophyta</taxon>
        <taxon>Magnoliopsida</taxon>
        <taxon>Liliopsida</taxon>
        <taxon>Poales</taxon>
        <taxon>Bromeliaceae</taxon>
        <taxon>Bromelioideae</taxon>
        <taxon>Ananas</taxon>
    </lineage>
</organism>
<feature type="compositionally biased region" description="Low complexity" evidence="7">
    <location>
        <begin position="206"/>
        <end position="219"/>
    </location>
</feature>
<dbReference type="AlphaFoldDB" id="A0A6V7QQX5"/>
<evidence type="ECO:0000256" key="2">
    <source>
        <dbReference type="ARBA" id="ARBA00022737"/>
    </source>
</evidence>
<evidence type="ECO:0000256" key="3">
    <source>
        <dbReference type="ARBA" id="ARBA00022771"/>
    </source>
</evidence>
<evidence type="ECO:0000256" key="7">
    <source>
        <dbReference type="SAM" id="MobiDB-lite"/>
    </source>
</evidence>
<keyword evidence="1 6" id="KW-0479">Metal-binding</keyword>
<evidence type="ECO:0000256" key="1">
    <source>
        <dbReference type="ARBA" id="ARBA00022723"/>
    </source>
</evidence>
<feature type="region of interest" description="Disordered" evidence="7">
    <location>
        <begin position="183"/>
        <end position="266"/>
    </location>
</feature>
<name>A0A6V7QQX5_ANACO</name>
<gene>
    <name evidence="9" type="ORF">CB5_LOCUS28754</name>
</gene>
<evidence type="ECO:0000256" key="5">
    <source>
        <dbReference type="ARBA" id="ARBA00023125"/>
    </source>
</evidence>
<dbReference type="FunFam" id="4.10.1000.10:FF:000001">
    <property type="entry name" value="zinc finger CCCH domain-containing protein 15-like"/>
    <property type="match status" value="1"/>
</dbReference>
<accession>A0A6V7QQX5</accession>
<evidence type="ECO:0000256" key="4">
    <source>
        <dbReference type="ARBA" id="ARBA00022833"/>
    </source>
</evidence>
<dbReference type="EMBL" id="CAJEUB010000003">
    <property type="protein sequence ID" value="CAD1845543.1"/>
    <property type="molecule type" value="Genomic_DNA"/>
</dbReference>
<dbReference type="InterPro" id="IPR036855">
    <property type="entry name" value="Znf_CCCH_sf"/>
</dbReference>
<dbReference type="GO" id="GO:0008270">
    <property type="term" value="F:zinc ion binding"/>
    <property type="evidence" value="ECO:0007669"/>
    <property type="project" value="UniProtKB-KW"/>
</dbReference>
<keyword evidence="4 6" id="KW-0862">Zinc</keyword>